<dbReference type="Proteomes" id="UP000182938">
    <property type="component" value="Chromosome"/>
</dbReference>
<organism evidence="1 3">
    <name type="scientific">Janibacter indicus</name>
    <dbReference type="NCBI Taxonomy" id="857417"/>
    <lineage>
        <taxon>Bacteria</taxon>
        <taxon>Bacillati</taxon>
        <taxon>Actinomycetota</taxon>
        <taxon>Actinomycetes</taxon>
        <taxon>Micrococcales</taxon>
        <taxon>Intrasporangiaceae</taxon>
        <taxon>Janibacter</taxon>
    </lineage>
</organism>
<sequence>MTPFMTRVAELVGTPHQHHGELAQGPTTVPRTRISERVATGTGADRHVALRSLAEQYVCEANAVLGSEREHLGLVDETLPNELAFTVTFGDAGARCSTTFADGRAVGRLVGTFDEGGDERELDGPDALPDLLVRLLETAPTQATRTAQPS</sequence>
<dbReference type="AlphaFoldDB" id="A0A1L3MCL6"/>
<accession>A0A1L3MCL6</accession>
<accession>A0A1W2AS43</accession>
<keyword evidence="3" id="KW-1185">Reference proteome</keyword>
<dbReference type="EMBL" id="CP013290">
    <property type="protein sequence ID" value="APH00121.1"/>
    <property type="molecule type" value="Genomic_DNA"/>
</dbReference>
<dbReference type="EMBL" id="FWXN01000006">
    <property type="protein sequence ID" value="SMC63537.1"/>
    <property type="molecule type" value="Genomic_DNA"/>
</dbReference>
<evidence type="ECO:0000313" key="1">
    <source>
        <dbReference type="EMBL" id="APH00121.1"/>
    </source>
</evidence>
<reference evidence="2 4" key="2">
    <citation type="submission" date="2017-04" db="EMBL/GenBank/DDBJ databases">
        <authorList>
            <person name="Afonso C.L."/>
            <person name="Miller P.J."/>
            <person name="Scott M.A."/>
            <person name="Spackman E."/>
            <person name="Goraichik I."/>
            <person name="Dimitrov K.M."/>
            <person name="Suarez D.L."/>
            <person name="Swayne D.E."/>
        </authorList>
    </citation>
    <scope>NUCLEOTIDE SEQUENCE [LARGE SCALE GENOMIC DNA]</scope>
    <source>
        <strain evidence="2 4">CGMCC 1.12511</strain>
    </source>
</reference>
<evidence type="ECO:0000313" key="3">
    <source>
        <dbReference type="Proteomes" id="UP000182938"/>
    </source>
</evidence>
<gene>
    <name evidence="1" type="ORF">ASJ30_00055</name>
    <name evidence="2" type="ORF">SAMN06296429_106164</name>
</gene>
<dbReference type="KEGG" id="jte:ASJ30_00055"/>
<evidence type="ECO:0000313" key="4">
    <source>
        <dbReference type="Proteomes" id="UP000192634"/>
    </source>
</evidence>
<dbReference type="Proteomes" id="UP000192634">
    <property type="component" value="Unassembled WGS sequence"/>
</dbReference>
<protein>
    <submittedName>
        <fullName evidence="1">Uncharacterized protein</fullName>
    </submittedName>
</protein>
<name>A0A1L3MCL6_9MICO</name>
<reference evidence="1 3" key="1">
    <citation type="submission" date="2015-11" db="EMBL/GenBank/DDBJ databases">
        <authorList>
            <person name="Zhang Y."/>
            <person name="Guo Z."/>
        </authorList>
    </citation>
    <scope>NUCLEOTIDE SEQUENCE [LARGE SCALE GENOMIC DNA]</scope>
    <source>
        <strain evidence="1 3">YFY001</strain>
    </source>
</reference>
<dbReference type="OrthoDB" id="3690014at2"/>
<dbReference type="RefSeq" id="WP_072623301.1">
    <property type="nucleotide sequence ID" value="NZ_CBDRLL010000006.1"/>
</dbReference>
<evidence type="ECO:0000313" key="2">
    <source>
        <dbReference type="EMBL" id="SMC63537.1"/>
    </source>
</evidence>
<proteinExistence type="predicted"/>